<reference evidence="1 2" key="1">
    <citation type="journal article" date="2021" name="BMC Genomics">
        <title>Telomere-to-telomere genome assembly of asparaginase-producing Trichoderma simmonsii.</title>
        <authorList>
            <person name="Chung D."/>
            <person name="Kwon Y.M."/>
            <person name="Yang Y."/>
        </authorList>
    </citation>
    <scope>NUCLEOTIDE SEQUENCE [LARGE SCALE GENOMIC DNA]</scope>
    <source>
        <strain evidence="1 2">GH-Sj1</strain>
    </source>
</reference>
<dbReference type="Proteomes" id="UP000826661">
    <property type="component" value="Chromosome V"/>
</dbReference>
<evidence type="ECO:0000313" key="1">
    <source>
        <dbReference type="EMBL" id="QYT02744.1"/>
    </source>
</evidence>
<accession>A0A8G0LI46</accession>
<protein>
    <submittedName>
        <fullName evidence="1">Uncharacterized protein</fullName>
    </submittedName>
</protein>
<sequence length="232" mass="26295">MEAKIEIIYAEKLRERRLQTQKFEILPLWGDFEVVVLLLDFESSSGNADPQYRFRRIMLAASYPQHMVYQSQGNVTALKQDKVMKAAVLMVCGAVTWVDRYFSDKLWMSCVPSYLHLNEIRLFGKILGKESRLPTVMQVDGDEDEARQLEKIAETGAWGVYFDAQPHSSGKLMGLIPPALEALGTSDSSNAWNELTDLPEAVLEWIGGQKHALFPYASLSNFGNDKRIGRIY</sequence>
<evidence type="ECO:0000313" key="2">
    <source>
        <dbReference type="Proteomes" id="UP000826661"/>
    </source>
</evidence>
<proteinExistence type="predicted"/>
<gene>
    <name evidence="1" type="ORF">H0G86_009739</name>
</gene>
<name>A0A8G0LI46_9HYPO</name>
<dbReference type="AlphaFoldDB" id="A0A8G0LI46"/>
<organism evidence="1 2">
    <name type="scientific">Trichoderma simmonsii</name>
    <dbReference type="NCBI Taxonomy" id="1491479"/>
    <lineage>
        <taxon>Eukaryota</taxon>
        <taxon>Fungi</taxon>
        <taxon>Dikarya</taxon>
        <taxon>Ascomycota</taxon>
        <taxon>Pezizomycotina</taxon>
        <taxon>Sordariomycetes</taxon>
        <taxon>Hypocreomycetidae</taxon>
        <taxon>Hypocreales</taxon>
        <taxon>Hypocreaceae</taxon>
        <taxon>Trichoderma</taxon>
    </lineage>
</organism>
<keyword evidence="2" id="KW-1185">Reference proteome</keyword>
<dbReference type="EMBL" id="CP075868">
    <property type="protein sequence ID" value="QYT02744.1"/>
    <property type="molecule type" value="Genomic_DNA"/>
</dbReference>